<evidence type="ECO:0000256" key="3">
    <source>
        <dbReference type="ARBA" id="ARBA00022989"/>
    </source>
</evidence>
<feature type="transmembrane region" description="Helical" evidence="5">
    <location>
        <begin position="269"/>
        <end position="292"/>
    </location>
</feature>
<keyword evidence="7" id="KW-1185">Reference proteome</keyword>
<evidence type="ECO:0000313" key="7">
    <source>
        <dbReference type="Proteomes" id="UP001431656"/>
    </source>
</evidence>
<feature type="transmembrane region" description="Helical" evidence="5">
    <location>
        <begin position="90"/>
        <end position="108"/>
    </location>
</feature>
<comment type="subcellular location">
    <subcellularLocation>
        <location evidence="1">Membrane</location>
        <topology evidence="1">Multi-pass membrane protein</topology>
    </subcellularLocation>
</comment>
<reference evidence="6" key="1">
    <citation type="journal article" date="2024" name="Int. J. Syst. Evol. Microbiol.">
        <title>Brooklawnia propionicigenes sp. nov., a facultatively anaerobic, propionate-producing bacterium isolated from a methanogenic reactor treating waste from cattle farms.</title>
        <authorList>
            <person name="Akita Y."/>
            <person name="Ueki A."/>
            <person name="Tonouchi A."/>
            <person name="Sugawara Y."/>
            <person name="Honma S."/>
            <person name="Kaku N."/>
            <person name="Ueki K."/>
        </authorList>
    </citation>
    <scope>NUCLEOTIDE SEQUENCE</scope>
    <source>
        <strain evidence="6">SH051</strain>
    </source>
</reference>
<gene>
    <name evidence="6" type="ORF">brsh051_13320</name>
</gene>
<keyword evidence="3 5" id="KW-1133">Transmembrane helix</keyword>
<feature type="transmembrane region" description="Helical" evidence="5">
    <location>
        <begin position="44"/>
        <end position="60"/>
    </location>
</feature>
<feature type="transmembrane region" description="Helical" evidence="5">
    <location>
        <begin position="67"/>
        <end position="84"/>
    </location>
</feature>
<accession>A0AAN0MGZ8</accession>
<evidence type="ECO:0000256" key="5">
    <source>
        <dbReference type="SAM" id="Phobius"/>
    </source>
</evidence>
<organism evidence="6 7">
    <name type="scientific">Brooklawnia propionicigenes</name>
    <dbReference type="NCBI Taxonomy" id="3041175"/>
    <lineage>
        <taxon>Bacteria</taxon>
        <taxon>Bacillati</taxon>
        <taxon>Actinomycetota</taxon>
        <taxon>Actinomycetes</taxon>
        <taxon>Propionibacteriales</taxon>
        <taxon>Propionibacteriaceae</taxon>
        <taxon>Brooklawnia</taxon>
    </lineage>
</organism>
<proteinExistence type="predicted"/>
<protein>
    <recommendedName>
        <fullName evidence="8">Energy-coupling factor transporter transmembrane protein EcfT</fullName>
    </recommendedName>
</protein>
<evidence type="ECO:0000256" key="1">
    <source>
        <dbReference type="ARBA" id="ARBA00004141"/>
    </source>
</evidence>
<dbReference type="GO" id="GO:0005886">
    <property type="term" value="C:plasma membrane"/>
    <property type="evidence" value="ECO:0007669"/>
    <property type="project" value="UniProtKB-ARBA"/>
</dbReference>
<feature type="transmembrane region" description="Helical" evidence="5">
    <location>
        <begin position="129"/>
        <end position="151"/>
    </location>
</feature>
<evidence type="ECO:0008006" key="8">
    <source>
        <dbReference type="Google" id="ProtNLM"/>
    </source>
</evidence>
<evidence type="ECO:0000313" key="6">
    <source>
        <dbReference type="EMBL" id="BEH02051.1"/>
    </source>
</evidence>
<dbReference type="PANTHER" id="PTHR33514:SF13">
    <property type="entry name" value="PROTEIN ABCI12, CHLOROPLASTIC"/>
    <property type="match status" value="1"/>
</dbReference>
<sequence>MTSVAVSAPPVRLVATPASTKPSMQKTIMGYVPSASPMYRVHPATRLVIYLVSSLIPLFIERPEFNLAVIGFTLAMFSLANVRLGRLKMFLPMLVTVFIILNLTYVVFPREDVSTVAWQVGPLTVHAESLLWAFCTYCRIVALVLASIFYFSTNRESDILVGMRTLGTPFVVSYFIGLALRSVGIFLEDYAVIKEAEIARGLDTRDLSLVGKVKHFAMNLIPLFSLSIRRSEDISMGLFAKGVRISNKVNGKPRPDWLRQRFTMGALDWTIIVLLVVALVAIAVISFATPWLGLDASVFQALIPGGRA</sequence>
<dbReference type="EMBL" id="AP028056">
    <property type="protein sequence ID" value="BEH02051.1"/>
    <property type="molecule type" value="Genomic_DNA"/>
</dbReference>
<dbReference type="InterPro" id="IPR003339">
    <property type="entry name" value="ABC/ECF_trnsptr_transmembrane"/>
</dbReference>
<keyword evidence="2 5" id="KW-0812">Transmembrane</keyword>
<feature type="transmembrane region" description="Helical" evidence="5">
    <location>
        <begin position="171"/>
        <end position="192"/>
    </location>
</feature>
<evidence type="ECO:0000256" key="4">
    <source>
        <dbReference type="ARBA" id="ARBA00023136"/>
    </source>
</evidence>
<dbReference type="KEGG" id="broo:brsh051_13320"/>
<dbReference type="PANTHER" id="PTHR33514">
    <property type="entry name" value="PROTEIN ABCI12, CHLOROPLASTIC"/>
    <property type="match status" value="1"/>
</dbReference>
<keyword evidence="4 5" id="KW-0472">Membrane</keyword>
<dbReference type="Proteomes" id="UP001431656">
    <property type="component" value="Chromosome"/>
</dbReference>
<name>A0AAN0MGZ8_9ACTN</name>
<dbReference type="Pfam" id="PF02361">
    <property type="entry name" value="CbiQ"/>
    <property type="match status" value="1"/>
</dbReference>
<dbReference type="RefSeq" id="WP_286268358.1">
    <property type="nucleotide sequence ID" value="NZ_AP028056.1"/>
</dbReference>
<dbReference type="CDD" id="cd16914">
    <property type="entry name" value="EcfT"/>
    <property type="match status" value="1"/>
</dbReference>
<dbReference type="AlphaFoldDB" id="A0AAN0MGZ8"/>
<evidence type="ECO:0000256" key="2">
    <source>
        <dbReference type="ARBA" id="ARBA00022692"/>
    </source>
</evidence>